<evidence type="ECO:0000256" key="3">
    <source>
        <dbReference type="ARBA" id="ARBA00022679"/>
    </source>
</evidence>
<proteinExistence type="inferred from homology"/>
<dbReference type="FunFam" id="3.40.50.2000:FF:000103">
    <property type="entry name" value="Glycosyltransferase"/>
    <property type="match status" value="1"/>
</dbReference>
<dbReference type="SUPFAM" id="SSF53756">
    <property type="entry name" value="UDP-Glycosyltransferase/glycogen phosphorylase"/>
    <property type="match status" value="1"/>
</dbReference>
<dbReference type="FunFam" id="3.40.50.2000:FF:000064">
    <property type="entry name" value="Glycosyltransferase"/>
    <property type="match status" value="1"/>
</dbReference>
<name>A0A9Q0QUE2_9MAGN</name>
<sequence>MAQQKEENVVIFPFMAQGHMIPFLSLALQIEQRKSYTVTFINTPLNIEKLRHSLPPTSTIRLISLPFSAADHGLPPEAENTDVLPYPLIVHLMHASLSLKPSFTHLISKLSPLCIISDMFFTWTADVANQFGIFHSIFNAGGAYGMALYHSVWTHLPHCNTNSDEFSLPDLPEISPIHRSQLANNVKQANGTDPWSLFIQGQVRLWFSSDGLLFNTVEGLDQTGLSYFRRKKTGIPVWAIGPTRSKLTERAGAGDDRNMCIHWLDTCSQNSVLYVSFGSQNTLSASQMMELAKALEASGKNFIWVVRPPLEFDINSEFRAEKWLPEGFEDRIRKENRGLLVRKWAPQVEILSHKSTRAFISHCGWNSVLESLSQGVPILAWPIGADQFYNAKFLEEEVGVCVEMARGNRSEVREEKILRLIKVVMGETEKGEKMRKKACEVKEIIKDAMRDEESYKGSSLKAMDEFFDAALSMKKTRKQTMISSSEGPR</sequence>
<evidence type="ECO:0000313" key="6">
    <source>
        <dbReference type="EMBL" id="KAJ4972180.1"/>
    </source>
</evidence>
<dbReference type="AlphaFoldDB" id="A0A9Q0QUE2"/>
<evidence type="ECO:0000256" key="1">
    <source>
        <dbReference type="ARBA" id="ARBA00009995"/>
    </source>
</evidence>
<evidence type="ECO:0000313" key="7">
    <source>
        <dbReference type="Proteomes" id="UP001141806"/>
    </source>
</evidence>
<dbReference type="PANTHER" id="PTHR48047">
    <property type="entry name" value="GLYCOSYLTRANSFERASE"/>
    <property type="match status" value="1"/>
</dbReference>
<reference evidence="6" key="1">
    <citation type="journal article" date="2023" name="Plant J.">
        <title>The genome of the king protea, Protea cynaroides.</title>
        <authorList>
            <person name="Chang J."/>
            <person name="Duong T.A."/>
            <person name="Schoeman C."/>
            <person name="Ma X."/>
            <person name="Roodt D."/>
            <person name="Barker N."/>
            <person name="Li Z."/>
            <person name="Van de Peer Y."/>
            <person name="Mizrachi E."/>
        </authorList>
    </citation>
    <scope>NUCLEOTIDE SEQUENCE</scope>
    <source>
        <tissue evidence="6">Young leaves</tissue>
    </source>
</reference>
<dbReference type="EMBL" id="JAMYWD010000005">
    <property type="protein sequence ID" value="KAJ4972180.1"/>
    <property type="molecule type" value="Genomic_DNA"/>
</dbReference>
<evidence type="ECO:0000256" key="5">
    <source>
        <dbReference type="RuleBase" id="RU362057"/>
    </source>
</evidence>
<dbReference type="OrthoDB" id="5835829at2759"/>
<dbReference type="EC" id="2.4.1.-" evidence="5"/>
<dbReference type="InterPro" id="IPR035595">
    <property type="entry name" value="UDP_glycos_trans_CS"/>
</dbReference>
<gene>
    <name evidence="6" type="ORF">NE237_005279</name>
</gene>
<dbReference type="PANTHER" id="PTHR48047:SF61">
    <property type="entry name" value="OS04G0273600 PROTEIN"/>
    <property type="match status" value="1"/>
</dbReference>
<keyword evidence="3 4" id="KW-0808">Transferase</keyword>
<protein>
    <recommendedName>
        <fullName evidence="5">Glycosyltransferase</fullName>
        <ecNumber evidence="5">2.4.1.-</ecNumber>
    </recommendedName>
</protein>
<dbReference type="InterPro" id="IPR002213">
    <property type="entry name" value="UDP_glucos_trans"/>
</dbReference>
<evidence type="ECO:0000256" key="2">
    <source>
        <dbReference type="ARBA" id="ARBA00022676"/>
    </source>
</evidence>
<keyword evidence="7" id="KW-1185">Reference proteome</keyword>
<comment type="caution">
    <text evidence="6">The sequence shown here is derived from an EMBL/GenBank/DDBJ whole genome shotgun (WGS) entry which is preliminary data.</text>
</comment>
<keyword evidence="2 4" id="KW-0328">Glycosyltransferase</keyword>
<comment type="similarity">
    <text evidence="1 4">Belongs to the UDP-glycosyltransferase family.</text>
</comment>
<evidence type="ECO:0000256" key="4">
    <source>
        <dbReference type="RuleBase" id="RU003718"/>
    </source>
</evidence>
<dbReference type="Proteomes" id="UP001141806">
    <property type="component" value="Unassembled WGS sequence"/>
</dbReference>
<accession>A0A9Q0QUE2</accession>
<dbReference type="GO" id="GO:0035251">
    <property type="term" value="F:UDP-glucosyltransferase activity"/>
    <property type="evidence" value="ECO:0007669"/>
    <property type="project" value="TreeGrafter"/>
</dbReference>
<dbReference type="CDD" id="cd03784">
    <property type="entry name" value="GT1_Gtf-like"/>
    <property type="match status" value="1"/>
</dbReference>
<dbReference type="PROSITE" id="PS00375">
    <property type="entry name" value="UDPGT"/>
    <property type="match status" value="1"/>
</dbReference>
<organism evidence="6 7">
    <name type="scientific">Protea cynaroides</name>
    <dbReference type="NCBI Taxonomy" id="273540"/>
    <lineage>
        <taxon>Eukaryota</taxon>
        <taxon>Viridiplantae</taxon>
        <taxon>Streptophyta</taxon>
        <taxon>Embryophyta</taxon>
        <taxon>Tracheophyta</taxon>
        <taxon>Spermatophyta</taxon>
        <taxon>Magnoliopsida</taxon>
        <taxon>Proteales</taxon>
        <taxon>Proteaceae</taxon>
        <taxon>Protea</taxon>
    </lineage>
</organism>
<dbReference type="Pfam" id="PF00201">
    <property type="entry name" value="UDPGT"/>
    <property type="match status" value="1"/>
</dbReference>
<dbReference type="Gene3D" id="3.40.50.2000">
    <property type="entry name" value="Glycogen Phosphorylase B"/>
    <property type="match status" value="2"/>
</dbReference>